<reference evidence="2 3" key="1">
    <citation type="submission" date="2021-08" db="EMBL/GenBank/DDBJ databases">
        <title>Draft Genome Sequence of Phanerochaete sordida strain YK-624.</title>
        <authorList>
            <person name="Mori T."/>
            <person name="Dohra H."/>
            <person name="Suzuki T."/>
            <person name="Kawagishi H."/>
            <person name="Hirai H."/>
        </authorList>
    </citation>
    <scope>NUCLEOTIDE SEQUENCE [LARGE SCALE GENOMIC DNA]</scope>
    <source>
        <strain evidence="2 3">YK-624</strain>
    </source>
</reference>
<protein>
    <submittedName>
        <fullName evidence="2">Uncharacterized protein</fullName>
    </submittedName>
</protein>
<evidence type="ECO:0000313" key="2">
    <source>
        <dbReference type="EMBL" id="GJE94297.1"/>
    </source>
</evidence>
<feature type="compositionally biased region" description="Polar residues" evidence="1">
    <location>
        <begin position="11"/>
        <end position="39"/>
    </location>
</feature>
<evidence type="ECO:0000256" key="1">
    <source>
        <dbReference type="SAM" id="MobiDB-lite"/>
    </source>
</evidence>
<dbReference type="AlphaFoldDB" id="A0A9P3GEN6"/>
<accession>A0A9P3GEN6</accession>
<name>A0A9P3GEN6_9APHY</name>
<proteinExistence type="predicted"/>
<keyword evidence="3" id="KW-1185">Reference proteome</keyword>
<feature type="region of interest" description="Disordered" evidence="1">
    <location>
        <begin position="97"/>
        <end position="123"/>
    </location>
</feature>
<dbReference type="Proteomes" id="UP000703269">
    <property type="component" value="Unassembled WGS sequence"/>
</dbReference>
<organism evidence="2 3">
    <name type="scientific">Phanerochaete sordida</name>
    <dbReference type="NCBI Taxonomy" id="48140"/>
    <lineage>
        <taxon>Eukaryota</taxon>
        <taxon>Fungi</taxon>
        <taxon>Dikarya</taxon>
        <taxon>Basidiomycota</taxon>
        <taxon>Agaricomycotina</taxon>
        <taxon>Agaricomycetes</taxon>
        <taxon>Polyporales</taxon>
        <taxon>Phanerochaetaceae</taxon>
        <taxon>Phanerochaete</taxon>
    </lineage>
</organism>
<comment type="caution">
    <text evidence="2">The sequence shown here is derived from an EMBL/GenBank/DDBJ whole genome shotgun (WGS) entry which is preliminary data.</text>
</comment>
<evidence type="ECO:0000313" key="3">
    <source>
        <dbReference type="Proteomes" id="UP000703269"/>
    </source>
</evidence>
<dbReference type="EMBL" id="BPQB01000039">
    <property type="protein sequence ID" value="GJE94297.1"/>
    <property type="molecule type" value="Genomic_DNA"/>
</dbReference>
<gene>
    <name evidence="2" type="ORF">PsYK624_104660</name>
</gene>
<feature type="compositionally biased region" description="Low complexity" evidence="1">
    <location>
        <begin position="40"/>
        <end position="54"/>
    </location>
</feature>
<sequence>MPGSGFGRPVTPSQPDSTTYRLQANGDTSPASHPCRQSQPPTAHAAPWLALAHASRGAGGPCGRADRPGHRRRPNYLDAAPDAPLFAVDVDDVEALGRRTQSPTPPGMRRRRDPVAPVGRYPRVSSQGHCIRLVEASASAPVTTLHHSVLDAISTRIIHVQRRGSSDSPAPKREMRPVMPRALGGTAPRDHSCIRVSARTHISRLLVPSQLQLSLGWR</sequence>
<feature type="region of interest" description="Disordered" evidence="1">
    <location>
        <begin position="1"/>
        <end position="78"/>
    </location>
</feature>